<protein>
    <submittedName>
        <fullName evidence="11">Non-specific protein-tyrosine kinase</fullName>
    </submittedName>
</protein>
<evidence type="ECO:0000256" key="7">
    <source>
        <dbReference type="SAM" id="MobiDB-lite"/>
    </source>
</evidence>
<feature type="domain" description="Protein kinase" evidence="9">
    <location>
        <begin position="165"/>
        <end position="297"/>
    </location>
</feature>
<dbReference type="PANTHER" id="PTHR24418">
    <property type="entry name" value="TYROSINE-PROTEIN KINASE"/>
    <property type="match status" value="1"/>
</dbReference>
<evidence type="ECO:0000256" key="4">
    <source>
        <dbReference type="ARBA" id="ARBA00022840"/>
    </source>
</evidence>
<dbReference type="InterPro" id="IPR036860">
    <property type="entry name" value="SH2_dom_sf"/>
</dbReference>
<evidence type="ECO:0000259" key="8">
    <source>
        <dbReference type="PROSITE" id="PS50001"/>
    </source>
</evidence>
<keyword evidence="4" id="KW-0067">ATP-binding</keyword>
<evidence type="ECO:0000256" key="1">
    <source>
        <dbReference type="ARBA" id="ARBA00022679"/>
    </source>
</evidence>
<dbReference type="AlphaFoldDB" id="A0A914YXJ3"/>
<dbReference type="GO" id="GO:0005524">
    <property type="term" value="F:ATP binding"/>
    <property type="evidence" value="ECO:0007669"/>
    <property type="project" value="UniProtKB-KW"/>
</dbReference>
<dbReference type="InterPro" id="IPR011009">
    <property type="entry name" value="Kinase-like_dom_sf"/>
</dbReference>
<dbReference type="GO" id="GO:0004713">
    <property type="term" value="F:protein tyrosine kinase activity"/>
    <property type="evidence" value="ECO:0007669"/>
    <property type="project" value="UniProtKB-KW"/>
</dbReference>
<keyword evidence="10" id="KW-1185">Reference proteome</keyword>
<dbReference type="WBParaSite" id="PSU_v2.g2808.t1">
    <property type="protein sequence ID" value="PSU_v2.g2808.t1"/>
    <property type="gene ID" value="PSU_v2.g2808"/>
</dbReference>
<keyword evidence="5" id="KW-0829">Tyrosine-protein kinase</keyword>
<dbReference type="Gene3D" id="3.30.505.10">
    <property type="entry name" value="SH2 domain"/>
    <property type="match status" value="1"/>
</dbReference>
<evidence type="ECO:0000256" key="3">
    <source>
        <dbReference type="ARBA" id="ARBA00022777"/>
    </source>
</evidence>
<dbReference type="InterPro" id="IPR001245">
    <property type="entry name" value="Ser-Thr/Tyr_kinase_cat_dom"/>
</dbReference>
<dbReference type="PROSITE" id="PS50001">
    <property type="entry name" value="SH2"/>
    <property type="match status" value="1"/>
</dbReference>
<evidence type="ECO:0000256" key="2">
    <source>
        <dbReference type="ARBA" id="ARBA00022741"/>
    </source>
</evidence>
<dbReference type="Pfam" id="PF07714">
    <property type="entry name" value="PK_Tyr_Ser-Thr"/>
    <property type="match status" value="1"/>
</dbReference>
<dbReference type="Proteomes" id="UP000887577">
    <property type="component" value="Unplaced"/>
</dbReference>
<dbReference type="PROSITE" id="PS50011">
    <property type="entry name" value="PROTEIN_KINASE_DOM"/>
    <property type="match status" value="1"/>
</dbReference>
<evidence type="ECO:0000256" key="5">
    <source>
        <dbReference type="ARBA" id="ARBA00023137"/>
    </source>
</evidence>
<keyword evidence="3" id="KW-0418">Kinase</keyword>
<evidence type="ECO:0000259" key="9">
    <source>
        <dbReference type="PROSITE" id="PS50011"/>
    </source>
</evidence>
<evidence type="ECO:0000313" key="10">
    <source>
        <dbReference type="Proteomes" id="UP000887577"/>
    </source>
</evidence>
<dbReference type="Gene3D" id="3.30.200.20">
    <property type="entry name" value="Phosphorylase Kinase, domain 1"/>
    <property type="match status" value="1"/>
</dbReference>
<proteinExistence type="predicted"/>
<keyword evidence="6" id="KW-0727">SH2 domain</keyword>
<accession>A0A914YXJ3</accession>
<reference evidence="11" key="1">
    <citation type="submission" date="2022-11" db="UniProtKB">
        <authorList>
            <consortium name="WormBaseParasite"/>
        </authorList>
    </citation>
    <scope>IDENTIFICATION</scope>
</reference>
<dbReference type="Gene3D" id="1.10.510.10">
    <property type="entry name" value="Transferase(Phosphotransferase) domain 1"/>
    <property type="match status" value="1"/>
</dbReference>
<dbReference type="SUPFAM" id="SSF55550">
    <property type="entry name" value="SH2 domain"/>
    <property type="match status" value="1"/>
</dbReference>
<dbReference type="InterPro" id="IPR000980">
    <property type="entry name" value="SH2"/>
</dbReference>
<keyword evidence="2" id="KW-0547">Nucleotide-binding</keyword>
<dbReference type="InterPro" id="IPR050198">
    <property type="entry name" value="Non-receptor_tyrosine_kinases"/>
</dbReference>
<feature type="region of interest" description="Disordered" evidence="7">
    <location>
        <begin position="98"/>
        <end position="118"/>
    </location>
</feature>
<dbReference type="SUPFAM" id="SSF56112">
    <property type="entry name" value="Protein kinase-like (PK-like)"/>
    <property type="match status" value="1"/>
</dbReference>
<sequence>MPTPDGSKEAMEHLRKVHAMQCYHGLRSRSHVEESLKEKGDYLIRMVKARKNEVVLSICLGANAEPKYAHLPVTYNIAVKLWELQVLFSKRCQGTKVKGSNRSAMEGRGTPSGNANQNMNKKALQFSTIDELIKFYRDRPLQCGVCLRMAIRRPKWLISTSALRYHLKDFLGKGHYCQVIKGKLRGKPDKIVAIKMLHDDENDQIAQSDLEKDEGRDSMFQEAQIMAKCKHKHVITFYGVQCDVPPVMIVMEYCTGGSLDIHLLKEKESISEGERLVYCYEAARGMRYLHYHKFIHR</sequence>
<name>A0A914YXJ3_9BILA</name>
<evidence type="ECO:0000313" key="11">
    <source>
        <dbReference type="WBParaSite" id="PSU_v2.g2808.t1"/>
    </source>
</evidence>
<keyword evidence="1" id="KW-0808">Transferase</keyword>
<feature type="domain" description="SH2" evidence="8">
    <location>
        <begin position="22"/>
        <end position="155"/>
    </location>
</feature>
<organism evidence="10 11">
    <name type="scientific">Panagrolaimus superbus</name>
    <dbReference type="NCBI Taxonomy" id="310955"/>
    <lineage>
        <taxon>Eukaryota</taxon>
        <taxon>Metazoa</taxon>
        <taxon>Ecdysozoa</taxon>
        <taxon>Nematoda</taxon>
        <taxon>Chromadorea</taxon>
        <taxon>Rhabditida</taxon>
        <taxon>Tylenchina</taxon>
        <taxon>Panagrolaimomorpha</taxon>
        <taxon>Panagrolaimoidea</taxon>
        <taxon>Panagrolaimidae</taxon>
        <taxon>Panagrolaimus</taxon>
    </lineage>
</organism>
<evidence type="ECO:0000256" key="6">
    <source>
        <dbReference type="PROSITE-ProRule" id="PRU00191"/>
    </source>
</evidence>
<dbReference type="InterPro" id="IPR000719">
    <property type="entry name" value="Prot_kinase_dom"/>
</dbReference>